<feature type="region of interest" description="Disordered" evidence="1">
    <location>
        <begin position="116"/>
        <end position="147"/>
    </location>
</feature>
<gene>
    <name evidence="2" type="primary">AlNc14C9G1212</name>
    <name evidence="2" type="ORF">ALNC14_013900</name>
</gene>
<dbReference type="AlphaFoldDB" id="F0W2G1"/>
<feature type="compositionally biased region" description="Low complexity" evidence="1">
    <location>
        <begin position="129"/>
        <end position="141"/>
    </location>
</feature>
<dbReference type="EMBL" id="FR824054">
    <property type="protein sequence ID" value="CCA15247.1"/>
    <property type="molecule type" value="Genomic_DNA"/>
</dbReference>
<organism evidence="2">
    <name type="scientific">Albugo laibachii Nc14</name>
    <dbReference type="NCBI Taxonomy" id="890382"/>
    <lineage>
        <taxon>Eukaryota</taxon>
        <taxon>Sar</taxon>
        <taxon>Stramenopiles</taxon>
        <taxon>Oomycota</taxon>
        <taxon>Peronosporomycetes</taxon>
        <taxon>Albuginales</taxon>
        <taxon>Albuginaceae</taxon>
        <taxon>Albugo</taxon>
    </lineage>
</organism>
<evidence type="ECO:0000313" key="2">
    <source>
        <dbReference type="EMBL" id="CCA15247.1"/>
    </source>
</evidence>
<name>F0W2G1_9STRA</name>
<reference evidence="2" key="2">
    <citation type="submission" date="2011-02" db="EMBL/GenBank/DDBJ databases">
        <authorList>
            <person name="MacLean D."/>
        </authorList>
    </citation>
    <scope>NUCLEOTIDE SEQUENCE</scope>
</reference>
<proteinExistence type="predicted"/>
<dbReference type="HOGENOM" id="CLU_1009783_0_0_1"/>
<reference evidence="2" key="1">
    <citation type="journal article" date="2011" name="PLoS Biol.">
        <title>Gene gain and loss during evolution of obligate parasitism in the white rust pathogen of Arabidopsis thaliana.</title>
        <authorList>
            <person name="Kemen E."/>
            <person name="Gardiner A."/>
            <person name="Schultz-Larsen T."/>
            <person name="Kemen A.C."/>
            <person name="Balmuth A.L."/>
            <person name="Robert-Seilaniantz A."/>
            <person name="Bailey K."/>
            <person name="Holub E."/>
            <person name="Studholme D.J."/>
            <person name="Maclean D."/>
            <person name="Jones J.D."/>
        </authorList>
    </citation>
    <scope>NUCLEOTIDE SEQUENCE</scope>
</reference>
<accession>F0W2G1</accession>
<evidence type="ECO:0000256" key="1">
    <source>
        <dbReference type="SAM" id="MobiDB-lite"/>
    </source>
</evidence>
<sequence>MYSSMPSVVSVQSCIGQILRSLVIRKFTSKHSDVPNTRHSAQMYRTCATALSLICSKALSSQRQLHAIDHGQECDLDSLTAAVQYGMQYCSERNDNVCKKLSEEFRKAIKHLAPLGSSEHRGRSLRPISSSTSDSASDVSTCAEERDSEKPISKKCQNIKKMFWSAVEAAKKSLSSPSTLLKNCPSVFLVSATAIPVLLNQLAFEEEYQPGKFPMKTFGLDVARSIAIGIMSGTLAHHEEPIKSGDKNAANVAASFFRNTEPSHSAAPPQHSVEAV</sequence>
<protein>
    <submittedName>
        <fullName evidence="2">AlNc14C9G1212 protein</fullName>
    </submittedName>
</protein>